<evidence type="ECO:0000313" key="3">
    <source>
        <dbReference type="EMBL" id="KAA6379620.1"/>
    </source>
</evidence>
<dbReference type="AlphaFoldDB" id="A0A5J4VAV1"/>
<keyword evidence="1" id="KW-1133">Transmembrane helix</keyword>
<evidence type="ECO:0000259" key="2">
    <source>
        <dbReference type="Pfam" id="PF16087"/>
    </source>
</evidence>
<dbReference type="EMBL" id="SNRW01008377">
    <property type="protein sequence ID" value="KAA6379620.1"/>
    <property type="molecule type" value="Genomic_DNA"/>
</dbReference>
<dbReference type="InterPro" id="IPR032135">
    <property type="entry name" value="DUF4817"/>
</dbReference>
<keyword evidence="1" id="KW-0812">Transmembrane</keyword>
<dbReference type="OrthoDB" id="6483397at2759"/>
<organism evidence="3 4">
    <name type="scientific">Streblomastix strix</name>
    <dbReference type="NCBI Taxonomy" id="222440"/>
    <lineage>
        <taxon>Eukaryota</taxon>
        <taxon>Metamonada</taxon>
        <taxon>Preaxostyla</taxon>
        <taxon>Oxymonadida</taxon>
        <taxon>Streblomastigidae</taxon>
        <taxon>Streblomastix</taxon>
    </lineage>
</organism>
<dbReference type="Proteomes" id="UP000324800">
    <property type="component" value="Unassembled WGS sequence"/>
</dbReference>
<feature type="domain" description="DUF4817" evidence="2">
    <location>
        <begin position="11"/>
        <end position="59"/>
    </location>
</feature>
<evidence type="ECO:0000313" key="4">
    <source>
        <dbReference type="Proteomes" id="UP000324800"/>
    </source>
</evidence>
<evidence type="ECO:0000256" key="1">
    <source>
        <dbReference type="SAM" id="Phobius"/>
    </source>
</evidence>
<proteinExistence type="predicted"/>
<gene>
    <name evidence="3" type="ORF">EZS28_024856</name>
</gene>
<comment type="caution">
    <text evidence="3">The sequence shown here is derived from an EMBL/GenBank/DDBJ whole genome shotgun (WGS) entry which is preliminary data.</text>
</comment>
<protein>
    <recommendedName>
        <fullName evidence="2">DUF4817 domain-containing protein</fullName>
    </recommendedName>
</protein>
<name>A0A5J4VAV1_9EUKA</name>
<accession>A0A5J4VAV1</accession>
<feature type="transmembrane region" description="Helical" evidence="1">
    <location>
        <begin position="138"/>
        <end position="161"/>
    </location>
</feature>
<keyword evidence="1" id="KW-0472">Membrane</keyword>
<reference evidence="3 4" key="1">
    <citation type="submission" date="2019-03" db="EMBL/GenBank/DDBJ databases">
        <title>Single cell metagenomics reveals metabolic interactions within the superorganism composed of flagellate Streblomastix strix and complex community of Bacteroidetes bacteria on its surface.</title>
        <authorList>
            <person name="Treitli S.C."/>
            <person name="Kolisko M."/>
            <person name="Husnik F."/>
            <person name="Keeling P."/>
            <person name="Hampl V."/>
        </authorList>
    </citation>
    <scope>NUCLEOTIDE SEQUENCE [LARGE SCALE GENOMIC DNA]</scope>
    <source>
        <strain evidence="3">ST1C</strain>
    </source>
</reference>
<sequence length="195" mass="23326">MVKRAKQTGRTTKERIKAVKLFYKYGSAKKVLENWKRSKKPYRRFITYTVKKFEKTGSVLDKEITGRKNLQQNWKIFNVSRTSLMRNLHRQQEMLRERQVYRYCEDRNYDRLILQRERLLVKLSLTKPSRLKNFKSRFIGLMSAVLNIPVMLTPLTAITILKVIHNIQQIFLIRQDHQWSGACFHQNGQLDHSLS</sequence>
<dbReference type="Pfam" id="PF16087">
    <property type="entry name" value="DUF4817"/>
    <property type="match status" value="1"/>
</dbReference>